<dbReference type="InterPro" id="IPR029063">
    <property type="entry name" value="SAM-dependent_MTases_sf"/>
</dbReference>
<dbReference type="InterPro" id="IPR052916">
    <property type="entry name" value="Type-I_RE_MTase_Subunit"/>
</dbReference>
<keyword evidence="3" id="KW-0808">Transferase</keyword>
<dbReference type="Proteomes" id="UP001500058">
    <property type="component" value="Unassembled WGS sequence"/>
</dbReference>
<evidence type="ECO:0000259" key="2">
    <source>
        <dbReference type="Pfam" id="PF02384"/>
    </source>
</evidence>
<dbReference type="GO" id="GO:0032259">
    <property type="term" value="P:methylation"/>
    <property type="evidence" value="ECO:0007669"/>
    <property type="project" value="UniProtKB-KW"/>
</dbReference>
<accession>A0ABN3IQY0</accession>
<reference evidence="3 4" key="1">
    <citation type="journal article" date="2019" name="Int. J. Syst. Evol. Microbiol.">
        <title>The Global Catalogue of Microorganisms (GCM) 10K type strain sequencing project: providing services to taxonomists for standard genome sequencing and annotation.</title>
        <authorList>
            <consortium name="The Broad Institute Genomics Platform"/>
            <consortium name="The Broad Institute Genome Sequencing Center for Infectious Disease"/>
            <person name="Wu L."/>
            <person name="Ma J."/>
        </authorList>
    </citation>
    <scope>NUCLEOTIDE SEQUENCE [LARGE SCALE GENOMIC DNA]</scope>
    <source>
        <strain evidence="3 4">JCM 6921</strain>
    </source>
</reference>
<dbReference type="InterPro" id="IPR003356">
    <property type="entry name" value="DNA_methylase_A-5"/>
</dbReference>
<gene>
    <name evidence="3" type="ORF">GCM10010420_45870</name>
</gene>
<dbReference type="PRINTS" id="PR00507">
    <property type="entry name" value="N12N6MTFRASE"/>
</dbReference>
<proteinExistence type="predicted"/>
<evidence type="ECO:0000313" key="3">
    <source>
        <dbReference type="EMBL" id="GAA2411692.1"/>
    </source>
</evidence>
<dbReference type="PANTHER" id="PTHR42998:SF1">
    <property type="entry name" value="TYPE I RESTRICTION ENZYME HINDI METHYLASE SUBUNIT"/>
    <property type="match status" value="1"/>
</dbReference>
<keyword evidence="3" id="KW-0489">Methyltransferase</keyword>
<dbReference type="Gene3D" id="3.40.50.150">
    <property type="entry name" value="Vaccinia Virus protein VP39"/>
    <property type="match status" value="1"/>
</dbReference>
<name>A0ABN3IQY0_9ACTN</name>
<dbReference type="RefSeq" id="WP_344632999.1">
    <property type="nucleotide sequence ID" value="NZ_BAAATJ010000026.1"/>
</dbReference>
<organism evidence="3 4">
    <name type="scientific">Streptomyces glaucosporus</name>
    <dbReference type="NCBI Taxonomy" id="284044"/>
    <lineage>
        <taxon>Bacteria</taxon>
        <taxon>Bacillati</taxon>
        <taxon>Actinomycetota</taxon>
        <taxon>Actinomycetes</taxon>
        <taxon>Kitasatosporales</taxon>
        <taxon>Streptomycetaceae</taxon>
        <taxon>Streptomyces</taxon>
    </lineage>
</organism>
<dbReference type="EMBL" id="BAAATJ010000026">
    <property type="protein sequence ID" value="GAA2411692.1"/>
    <property type="molecule type" value="Genomic_DNA"/>
</dbReference>
<feature type="compositionally biased region" description="Low complexity" evidence="1">
    <location>
        <begin position="687"/>
        <end position="702"/>
    </location>
</feature>
<evidence type="ECO:0000313" key="4">
    <source>
        <dbReference type="Proteomes" id="UP001500058"/>
    </source>
</evidence>
<dbReference type="SUPFAM" id="SSF53335">
    <property type="entry name" value="S-adenosyl-L-methionine-dependent methyltransferases"/>
    <property type="match status" value="1"/>
</dbReference>
<dbReference type="Pfam" id="PF02384">
    <property type="entry name" value="N6_Mtase"/>
    <property type="match status" value="1"/>
</dbReference>
<comment type="caution">
    <text evidence="3">The sequence shown here is derived from an EMBL/GenBank/DDBJ whole genome shotgun (WGS) entry which is preliminary data.</text>
</comment>
<protein>
    <submittedName>
        <fullName evidence="3">N-6 DNA methylase</fullName>
    </submittedName>
</protein>
<feature type="region of interest" description="Disordered" evidence="1">
    <location>
        <begin position="672"/>
        <end position="709"/>
    </location>
</feature>
<evidence type="ECO:0000256" key="1">
    <source>
        <dbReference type="SAM" id="MobiDB-lite"/>
    </source>
</evidence>
<keyword evidence="4" id="KW-1185">Reference proteome</keyword>
<sequence length="709" mass="74881">MPSTRAVPVTLAEIARIAGVGRAAVSNWRRRHDTFPERIGGTDASPLFSLAQVEQWLRENGKLKDVGDRELLWPGFEALGSRDETGLAIAEAGRRMRGGRARTSGPELSEQARELVGEAVALGRREGPRETFEFLLQRWLDAHVRQVSASPRPLAALMAELALTALPPRPGAPLTVLDPACGAGHLLDAAARAASAAGASPVTLLGCDNDPALAALAAARLAFASDETDGVTADVREGDSLRADPHAQAVADVALCNPPFNERDWGYEELSTDPRWVHGLPPRTESELAWVQHVLARLRPGGTAVLLLPPAVASRRAGRRIRGALLRAGLLHAVIALPPGCAQPHSVSLHLWLLRAPDGTGPSPATGVLLADASQSQQAAGREGGVDWEALGAFVRSAAGAFGRGEDELPDGARRMAVIDLLDEEVDLTPGRHVAPAAGGEDLRLEDAWQGFAEAVAGLRTTGKALAALEPAGADEARRPTTTVGELARAGALVLRGGQQPPDGTVMSGEPAGDGLPLLTVADLVQGGGPTGWLPRAEVDGRKAVVVEPGDVVVAGVIRAFTAWVHQGPPTVLGAQLYSLRVDPEKLDAWFLAGCLRAPSNGRQAGTHASSASRVDVRRLQVLHLPLAEQLPYSEAFRQLTAFEEFRARLDGIASRLVRDLSDGLAAGRLPESPAWRTRTERPPPRAAAGSGPWRWSPPRSSGRGGCWW</sequence>
<dbReference type="GO" id="GO:0008168">
    <property type="term" value="F:methyltransferase activity"/>
    <property type="evidence" value="ECO:0007669"/>
    <property type="project" value="UniProtKB-KW"/>
</dbReference>
<dbReference type="PANTHER" id="PTHR42998">
    <property type="entry name" value="TYPE I RESTRICTION ENZYME HINDVIIP M PROTEIN-RELATED"/>
    <property type="match status" value="1"/>
</dbReference>
<feature type="domain" description="DNA methylase adenine-specific" evidence="2">
    <location>
        <begin position="132"/>
        <end position="380"/>
    </location>
</feature>